<sequence>MTTLEQVEKLREKANVSYDEAKAALDATNGDLLEALIYLEKQGKVSAPAGGGYYSSAREEEQNPAMGAEPVRAYADPRYNGGETFSSLMKKFGRFLMKIIRLGNTNYFEVLKGPESKACIPVSVLVLLLIFAFWVTIPLMIVGLFFGLRYRFSGPNFTGDTVNNAMDSAADAAESIKNSINQK</sequence>
<evidence type="ECO:0000256" key="1">
    <source>
        <dbReference type="SAM" id="Phobius"/>
    </source>
</evidence>
<comment type="caution">
    <text evidence="2">The sequence shown here is derived from an EMBL/GenBank/DDBJ whole genome shotgun (WGS) entry which is preliminary data.</text>
</comment>
<dbReference type="EMBL" id="JAGFNZ010000002">
    <property type="protein sequence ID" value="MBW7572158.1"/>
    <property type="molecule type" value="Genomic_DNA"/>
</dbReference>
<keyword evidence="1" id="KW-0812">Transmembrane</keyword>
<evidence type="ECO:0000313" key="3">
    <source>
        <dbReference type="Proteomes" id="UP000719942"/>
    </source>
</evidence>
<proteinExistence type="predicted"/>
<keyword evidence="1" id="KW-0472">Membrane</keyword>
<gene>
    <name evidence="2" type="ORF">J5W02_04970</name>
</gene>
<protein>
    <submittedName>
        <fullName evidence="2">Ubiquitin</fullName>
    </submittedName>
</protein>
<evidence type="ECO:0000313" key="2">
    <source>
        <dbReference type="EMBL" id="MBW7572158.1"/>
    </source>
</evidence>
<reference evidence="2 3" key="1">
    <citation type="submission" date="2021-03" db="EMBL/GenBank/DDBJ databases">
        <title>Caproiciproducens sp. nov. isolated from feces of cow.</title>
        <authorList>
            <person name="Choi J.-Y."/>
        </authorList>
    </citation>
    <scope>NUCLEOTIDE SEQUENCE [LARGE SCALE GENOMIC DNA]</scope>
    <source>
        <strain evidence="2 3">AGMB10547</strain>
    </source>
</reference>
<dbReference type="SUPFAM" id="SSF46934">
    <property type="entry name" value="UBA-like"/>
    <property type="match status" value="1"/>
</dbReference>
<feature type="transmembrane region" description="Helical" evidence="1">
    <location>
        <begin position="124"/>
        <end position="148"/>
    </location>
</feature>
<keyword evidence="3" id="KW-1185">Reference proteome</keyword>
<accession>A0ABS7DLH6</accession>
<dbReference type="Gene3D" id="1.10.8.10">
    <property type="entry name" value="DNA helicase RuvA subunit, C-terminal domain"/>
    <property type="match status" value="1"/>
</dbReference>
<dbReference type="CDD" id="cd14360">
    <property type="entry name" value="UBA_NAC_like_bac"/>
    <property type="match status" value="1"/>
</dbReference>
<organism evidence="2 3">
    <name type="scientific">Caproiciproducens faecalis</name>
    <dbReference type="NCBI Taxonomy" id="2820301"/>
    <lineage>
        <taxon>Bacteria</taxon>
        <taxon>Bacillati</taxon>
        <taxon>Bacillota</taxon>
        <taxon>Clostridia</taxon>
        <taxon>Eubacteriales</taxon>
        <taxon>Acutalibacteraceae</taxon>
        <taxon>Caproiciproducens</taxon>
    </lineage>
</organism>
<dbReference type="Proteomes" id="UP000719942">
    <property type="component" value="Unassembled WGS sequence"/>
</dbReference>
<keyword evidence="1" id="KW-1133">Transmembrane helix</keyword>
<dbReference type="RefSeq" id="WP_219964580.1">
    <property type="nucleotide sequence ID" value="NZ_JAGFNZ010000002.1"/>
</dbReference>
<name>A0ABS7DLH6_9FIRM</name>
<dbReference type="InterPro" id="IPR009060">
    <property type="entry name" value="UBA-like_sf"/>
</dbReference>